<protein>
    <submittedName>
        <fullName evidence="1">Uncharacterized protein</fullName>
    </submittedName>
</protein>
<reference evidence="1 2" key="1">
    <citation type="submission" date="2014-10" db="EMBL/GenBank/DDBJ databases">
        <title>Draft genome of the hookworm Ancylostoma caninum.</title>
        <authorList>
            <person name="Mitreva M."/>
        </authorList>
    </citation>
    <scope>NUCLEOTIDE SEQUENCE [LARGE SCALE GENOMIC DNA]</scope>
    <source>
        <strain evidence="1 2">Baltimore</strain>
    </source>
</reference>
<gene>
    <name evidence="1" type="ORF">ANCCAN_27073</name>
</gene>
<dbReference type="OrthoDB" id="9993532at2759"/>
<dbReference type="AlphaFoldDB" id="A0A368F4Y3"/>
<dbReference type="EMBL" id="JOJR01004705">
    <property type="protein sequence ID" value="RCN27194.1"/>
    <property type="molecule type" value="Genomic_DNA"/>
</dbReference>
<dbReference type="Pfam" id="PF09767">
    <property type="entry name" value="DUF2053"/>
    <property type="match status" value="1"/>
</dbReference>
<evidence type="ECO:0000313" key="1">
    <source>
        <dbReference type="EMBL" id="RCN27194.1"/>
    </source>
</evidence>
<dbReference type="InterPro" id="IPR019164">
    <property type="entry name" value="TMEM147"/>
</dbReference>
<keyword evidence="2" id="KW-1185">Reference proteome</keyword>
<organism evidence="1 2">
    <name type="scientific">Ancylostoma caninum</name>
    <name type="common">Dog hookworm</name>
    <dbReference type="NCBI Taxonomy" id="29170"/>
    <lineage>
        <taxon>Eukaryota</taxon>
        <taxon>Metazoa</taxon>
        <taxon>Ecdysozoa</taxon>
        <taxon>Nematoda</taxon>
        <taxon>Chromadorea</taxon>
        <taxon>Rhabditida</taxon>
        <taxon>Rhabditina</taxon>
        <taxon>Rhabditomorpha</taxon>
        <taxon>Strongyloidea</taxon>
        <taxon>Ancylostomatidae</taxon>
        <taxon>Ancylostomatinae</taxon>
        <taxon>Ancylostoma</taxon>
    </lineage>
</organism>
<proteinExistence type="predicted"/>
<sequence>MTFFHFINCVTLAYAPYFIAYKYSALCAGQWWLLPYSTDKALAAGYALPNNRHSRIQFSPGLFRTLFIHLFSFWCQ</sequence>
<evidence type="ECO:0000313" key="2">
    <source>
        <dbReference type="Proteomes" id="UP000252519"/>
    </source>
</evidence>
<name>A0A368F4Y3_ANCCA</name>
<accession>A0A368F4Y3</accession>
<comment type="caution">
    <text evidence="1">The sequence shown here is derived from an EMBL/GenBank/DDBJ whole genome shotgun (WGS) entry which is preliminary data.</text>
</comment>
<dbReference type="Proteomes" id="UP000252519">
    <property type="component" value="Unassembled WGS sequence"/>
</dbReference>